<evidence type="ECO:0000256" key="2">
    <source>
        <dbReference type="ARBA" id="ARBA00022670"/>
    </source>
</evidence>
<evidence type="ECO:0000256" key="4">
    <source>
        <dbReference type="ARBA" id="ARBA00022825"/>
    </source>
</evidence>
<dbReference type="Gene3D" id="2.60.120.1290">
    <property type="match status" value="4"/>
</dbReference>
<feature type="domain" description="Peptidase S8/S53" evidence="8">
    <location>
        <begin position="1847"/>
        <end position="2045"/>
    </location>
</feature>
<feature type="domain" description="Peptidase S8/S53" evidence="8">
    <location>
        <begin position="136"/>
        <end position="321"/>
    </location>
</feature>
<feature type="domain" description="Peptidase S8/S53" evidence="8">
    <location>
        <begin position="1269"/>
        <end position="1468"/>
    </location>
</feature>
<dbReference type="InterPro" id="IPR034045">
    <property type="entry name" value="Pep_S8_CspA-like"/>
</dbReference>
<dbReference type="GO" id="GO:0006508">
    <property type="term" value="P:proteolysis"/>
    <property type="evidence" value="ECO:0007669"/>
    <property type="project" value="UniProtKB-KW"/>
</dbReference>
<sequence length="2348" mass="257877">MNFYKSNSNDLEVFIIETNKFDSGLNLLNNVPGQLIYKVVALSENEKINQGNVEVIVLFGDNLEQIISSTAKIGGVFENLGFGFGIVTVKASDIRRLSELEGVQYVELPKVLFTSDYYSNRACCVLSAWESYGLSGEGVIVGFIDTGIDYTHPAFRDENGNTRIDYIYDLGEDRRIYNSTQINEAIRAQNPYSVVNVRDPLNHGTHVAGIACAGGRVPRVNYGVAYKSSIIMVKTARGGLLNYALSTQIMRGIKFIVDRAKELNSPSVINISLSTNDGAHNGTSLLEQYIETICKLERVAIVVAAGNEGDAAHHTQGLLENTNNIILSISEAETSVSLQLYKPLLSELSIQITNPLGERTGNIVLNEGYKEMSIGKDRCIIYNTGPKPFDINGEIIVSIVPSADYVPSGQWSINLQLLNEYRGIYNIWLPISEALNTKTKFLNPSVYNTLGIPATVQSVISVGSYNYLTNSISPFSGRGKIEVGSFNKPDLVAPGDEILSTVSGGSFETKSGTSMAAPHVAGICALLLEWGIVRGNDPFLFGDRLKYYLSKGSKRERKEIVYPDPSWGYGTICAYDSLRLLGASRGRENLNEMSRQNIEYALVEYQGDIVGEANKLNGVKVQIIDNERALIQTTVMSIDDAIASLRNRITYVSPGAIYTLCDISPLQASGAIMFQETNAQNNFLSLSGSQVVVGIIDTGIDYLNEEFINEAGNTRIISIFDQTEESGRKIAGHPIGSEFIRADINKAIDEMKQDRDPYAVVPSRDTIGHGTSMAGIVGARGVNPDIIGVAPKCEFAIVKLKEGSQGLRDYYGVYGNRPVFYSIDIILAINYLYELSLNIAKPMIILLPLGSTMGAHNGFSSTERYIDRISKSKEITFVVPTGNEGEAFTHTSGVIRNQGGIDNIELQVDKNQKDIRLEIWVSKPDKFALSVVSPSGEIVERVPPKLNEATQINFIYEKTQMSITYFIPEEKTGDEKIVILARNIREGIWIFRLIGDLVSTGQYNAWLLQKELLAPRTMFIKPNHYTTLTLPSTSLEAISVSFYDQNYDTIVESSGRGFSSDGRIKPDLAAGGINALTTGLEGTNVLVSGSSVAAAIIAGCAALIMEWGIVKGNDTGMYATKMKTYLVRGTDKRPGDVYPNPEWGYGTIDMKKVFDNIRSLENKSYREIPPAPSENKFLEEKGRNYLVEYNGDIVEAVKRFPNTYAYVIDDKRAIIAIEGSFVNAINIISSIPEAIVIDPGAIFTLCDISPIEASGANLFYNNTYLPLDGRGVIVGIIDTGIDYLNKEFINDDGTSRILSIWDQTIESNQKETGLIQGTIYTQEQINRAINESGNGGDPYAIVPSKDELGHGTNMAGIIAAKGTTPVFRGVAPRCDLAIVKLKEASNIVKDYYGIYGNAPVFRSTTLFMAIRHLYELSLSLNRPMVIFLPLGTNNGPHNGDGFTDRYIDEISSYNGITVVVPSGNQGNTNTHTSGLIKGVGDIGIIELRVGRNQSNIRFEIWISKPDKVAISITSPSGEVIQRVPPKLKGFTEVNFVYEETNMIVEYSIPEEITGDQRITIVCRKMKPGIWKFQLIGELIVVGRYDSWILQKELLAEDTRFLNPDPQITLTAPSTSAGAISVAFYNQNNNSIVPESGRGYTRKNLIKPDIAAGGINQITTDVNEGTKLVSGSSVAGAVLAGCCALIMEWGIVDQNDITLYATKVKTYLIRGTSKRPGDIYPNPEWGYGMLNMKGVFDNIRGMIDENRELVNIQNINYFNQDSHRGVLIEYQGDIRNALAKYPNVGLYILDNRRAAIAIDYENSDSFIRSIPEIIYSDPIEAYTLSDISPVEASQAPSFINSSNFALDGTGVVIGLVDTGIDYLNEQFINEDGTSKILNIWDQTIVPTIINPDLVGGVEYSKEEIDRAIQLKANGGDPYSIVPSKDEVGHGTHMASILIGRGTTPELQGVSPGSNIAVVKPRMTSKNGREFIGIYGDVPSYRGTGVFFAVRYLYELALKLNRPMVIYVPLGTNTGAHNGTTFLERYIDEISNRKGIVVVVPTGNQGNTDTHTSGMIEFVGDSKTIELKIGPKQKDIKFEIWVTKPDKVSLSIISPTGEIIKKIVPKFKEDADINFVYEKTRMYISFLIPEEITGDQKIVIFAENIKEGIWQFILIGELITVGRYDSWLLQRELIAPGTAFLNPTSNTTLTIPSTSERAISVGYYNQNNNSIVPTSGKGYTRNNIVKPDIAAGGVNQIVTSVGGGTQVVSGSSVAGAITAGCSALVLQWGIVNNNDPNMYASKVKTYLIRGTNKRPGDIYPNPNWGYGMLDFRMAFEAIRSSPEDEILEGNSREYYLKNLFIRLPKERDSK</sequence>
<feature type="active site" description="Charge relay system" evidence="6">
    <location>
        <position position="697"/>
    </location>
</feature>
<dbReference type="PANTHER" id="PTHR43806">
    <property type="entry name" value="PEPTIDASE S8"/>
    <property type="match status" value="1"/>
</dbReference>
<accession>A0A7D6ZF61</accession>
<feature type="active site" description="Charge relay system" evidence="6">
    <location>
        <position position="769"/>
    </location>
</feature>
<feature type="domain" description="Peptidase S8/S53" evidence="8">
    <location>
        <begin position="2182"/>
        <end position="2305"/>
    </location>
</feature>
<evidence type="ECO:0000313" key="11">
    <source>
        <dbReference type="Proteomes" id="UP000512286"/>
    </source>
</evidence>
<dbReference type="KEGG" id="cint:HZF06_13575"/>
<dbReference type="GO" id="GO:0004252">
    <property type="term" value="F:serine-type endopeptidase activity"/>
    <property type="evidence" value="ECO:0007669"/>
    <property type="project" value="UniProtKB-UniRule"/>
</dbReference>
<proteinExistence type="inferred from homology"/>
<dbReference type="Gene3D" id="3.40.50.200">
    <property type="entry name" value="Peptidase S8/S53 domain"/>
    <property type="match status" value="4"/>
</dbReference>
<feature type="domain" description="Peptidase S8/S53" evidence="8">
    <location>
        <begin position="1024"/>
        <end position="1146"/>
    </location>
</feature>
<dbReference type="InterPro" id="IPR015500">
    <property type="entry name" value="Peptidase_S8_subtilisin-rel"/>
</dbReference>
<dbReference type="Pfam" id="PF00082">
    <property type="entry name" value="Peptidase_S8"/>
    <property type="match status" value="8"/>
</dbReference>
<dbReference type="InterPro" id="IPR023828">
    <property type="entry name" value="Peptidase_S8_Ser-AS"/>
</dbReference>
<feature type="active site" description="Charge relay system" evidence="6">
    <location>
        <position position="1278"/>
    </location>
</feature>
<dbReference type="Gene3D" id="3.30.70.2980">
    <property type="match status" value="1"/>
</dbReference>
<dbReference type="InterPro" id="IPR041365">
    <property type="entry name" value="CspB_prodomain"/>
</dbReference>
<feature type="active site" description="Charge relay system" evidence="6">
    <location>
        <position position="1856"/>
    </location>
</feature>
<dbReference type="Proteomes" id="UP000512286">
    <property type="component" value="Chromosome"/>
</dbReference>
<name>A0A7D6ZF61_9CLOT</name>
<reference evidence="10 11" key="1">
    <citation type="submission" date="2020-07" db="EMBL/GenBank/DDBJ databases">
        <title>Electron transfer.</title>
        <authorList>
            <person name="Huang L."/>
            <person name="Liu X."/>
            <person name="Zhou S."/>
        </authorList>
    </citation>
    <scope>NUCLEOTIDE SEQUENCE [LARGE SCALE GENOMIC DNA]</scope>
    <source>
        <strain evidence="10 11">Lx1</strain>
    </source>
</reference>
<keyword evidence="2 6" id="KW-0645">Protease</keyword>
<dbReference type="PROSITE" id="PS51892">
    <property type="entry name" value="SUBTILASE"/>
    <property type="match status" value="4"/>
</dbReference>
<feature type="active site" description="Charge relay system" evidence="6">
    <location>
        <position position="1350"/>
    </location>
</feature>
<gene>
    <name evidence="10" type="ORF">HZF06_13575</name>
</gene>
<feature type="domain" description="Csp protease B prodomain" evidence="9">
    <location>
        <begin position="19"/>
        <end position="110"/>
    </location>
</feature>
<feature type="active site" description="Charge relay system" evidence="5 6">
    <location>
        <position position="203"/>
    </location>
</feature>
<dbReference type="EMBL" id="CP059378">
    <property type="protein sequence ID" value="QLY78119.1"/>
    <property type="molecule type" value="Genomic_DNA"/>
</dbReference>
<dbReference type="PROSITE" id="PS00137">
    <property type="entry name" value="SUBTILASE_HIS"/>
    <property type="match status" value="1"/>
</dbReference>
<feature type="domain" description="Peptidase S8/S53" evidence="8">
    <location>
        <begin position="688"/>
        <end position="885"/>
    </location>
</feature>
<dbReference type="PRINTS" id="PR00723">
    <property type="entry name" value="SUBTILISIN"/>
</dbReference>
<dbReference type="PROSITE" id="PS00136">
    <property type="entry name" value="SUBTILASE_ASP"/>
    <property type="match status" value="4"/>
</dbReference>
<feature type="active site" description="Charge relay system" evidence="6">
    <location>
        <position position="1928"/>
    </location>
</feature>
<dbReference type="InterPro" id="IPR022398">
    <property type="entry name" value="Peptidase_S8_His-AS"/>
</dbReference>
<dbReference type="InterPro" id="IPR000209">
    <property type="entry name" value="Peptidase_S8/S53_dom"/>
</dbReference>
<dbReference type="RefSeq" id="WP_181600570.1">
    <property type="nucleotide sequence ID" value="NZ_CP059378.1"/>
</dbReference>
<evidence type="ECO:0000259" key="8">
    <source>
        <dbReference type="Pfam" id="PF00082"/>
    </source>
</evidence>
<evidence type="ECO:0000256" key="7">
    <source>
        <dbReference type="RuleBase" id="RU003355"/>
    </source>
</evidence>
<dbReference type="SUPFAM" id="SSF52743">
    <property type="entry name" value="Subtilisin-like"/>
    <property type="match status" value="4"/>
</dbReference>
<feature type="active site" description="Charge relay system" evidence="5 6">
    <location>
        <position position="514"/>
    </location>
</feature>
<feature type="active site" description="Charge relay system" evidence="5 6">
    <location>
        <position position="145"/>
    </location>
</feature>
<evidence type="ECO:0000256" key="3">
    <source>
        <dbReference type="ARBA" id="ARBA00022801"/>
    </source>
</evidence>
<feature type="active site" description="Charge relay system" evidence="6">
    <location>
        <position position="1672"/>
    </location>
</feature>
<protein>
    <submittedName>
        <fullName evidence="10">S8 family peptidase</fullName>
    </submittedName>
</protein>
<evidence type="ECO:0000313" key="10">
    <source>
        <dbReference type="EMBL" id="QLY78119.1"/>
    </source>
</evidence>
<keyword evidence="4 6" id="KW-0720">Serine protease</keyword>
<dbReference type="CDD" id="cd07478">
    <property type="entry name" value="Peptidases_S8_CspA-like"/>
    <property type="match status" value="4"/>
</dbReference>
<dbReference type="PANTHER" id="PTHR43806:SF11">
    <property type="entry name" value="CEREVISIN-RELATED"/>
    <property type="match status" value="1"/>
</dbReference>
<feature type="domain" description="Peptidase S8/S53" evidence="8">
    <location>
        <begin position="448"/>
        <end position="529"/>
    </location>
</feature>
<dbReference type="InterPro" id="IPR023827">
    <property type="entry name" value="Peptidase_S8_Asp-AS"/>
</dbReference>
<feature type="active site" description="Charge relay system" evidence="6">
    <location>
        <position position="2250"/>
    </location>
</feature>
<organism evidence="10 11">
    <name type="scientific">Clostridium intestinale</name>
    <dbReference type="NCBI Taxonomy" id="36845"/>
    <lineage>
        <taxon>Bacteria</taxon>
        <taxon>Bacillati</taxon>
        <taxon>Bacillota</taxon>
        <taxon>Clostridia</taxon>
        <taxon>Eubacteriales</taxon>
        <taxon>Clostridiaceae</taxon>
        <taxon>Clostridium</taxon>
    </lineage>
</organism>
<evidence type="ECO:0000256" key="6">
    <source>
        <dbReference type="PROSITE-ProRule" id="PRU01240"/>
    </source>
</evidence>
<dbReference type="InterPro" id="IPR036852">
    <property type="entry name" value="Peptidase_S8/S53_dom_sf"/>
</dbReference>
<evidence type="ECO:0000256" key="5">
    <source>
        <dbReference type="PIRSR" id="PIRSR615500-1"/>
    </source>
</evidence>
<comment type="similarity">
    <text evidence="1 6 7">Belongs to the peptidase S8 family.</text>
</comment>
<dbReference type="Pfam" id="PF18425">
    <property type="entry name" value="CspB_prodomain"/>
    <property type="match status" value="1"/>
</dbReference>
<dbReference type="PROSITE" id="PS00138">
    <property type="entry name" value="SUBTILASE_SER"/>
    <property type="match status" value="1"/>
</dbReference>
<feature type="active site" description="Charge relay system" evidence="6">
    <location>
        <position position="1091"/>
    </location>
</feature>
<dbReference type="InterPro" id="IPR050131">
    <property type="entry name" value="Peptidase_S8_subtilisin-like"/>
</dbReference>
<evidence type="ECO:0000259" key="9">
    <source>
        <dbReference type="Pfam" id="PF18425"/>
    </source>
</evidence>
<feature type="domain" description="Peptidase S8/S53" evidence="8">
    <location>
        <begin position="1608"/>
        <end position="1727"/>
    </location>
</feature>
<keyword evidence="3 6" id="KW-0378">Hydrolase</keyword>
<evidence type="ECO:0000256" key="1">
    <source>
        <dbReference type="ARBA" id="ARBA00011073"/>
    </source>
</evidence>